<dbReference type="AlphaFoldDB" id="A0A511MHD8"/>
<reference evidence="1 2" key="1">
    <citation type="submission" date="2019-07" db="EMBL/GenBank/DDBJ databases">
        <title>Whole genome shotgun sequence of Nocardia ninae NBRC 108245.</title>
        <authorList>
            <person name="Hosoyama A."/>
            <person name="Uohara A."/>
            <person name="Ohji S."/>
            <person name="Ichikawa N."/>
        </authorList>
    </citation>
    <scope>NUCLEOTIDE SEQUENCE [LARGE SCALE GENOMIC DNA]</scope>
    <source>
        <strain evidence="1 2">NBRC 108245</strain>
    </source>
</reference>
<sequence>MTGDPSGMVGVQTGELGRLAADLRISGQVVAQRSKDVTDNAFGPGDAGAHYAEHGKQIQQGFERIGSWMRSWAEATITTADALGASVVRYSDTVQETAGDIAKAGRDIQP</sequence>
<evidence type="ECO:0000313" key="2">
    <source>
        <dbReference type="Proteomes" id="UP000321424"/>
    </source>
</evidence>
<dbReference type="Proteomes" id="UP000321424">
    <property type="component" value="Unassembled WGS sequence"/>
</dbReference>
<gene>
    <name evidence="1" type="ORF">NN4_46120</name>
</gene>
<accession>A0A511MHD8</accession>
<comment type="caution">
    <text evidence="1">The sequence shown here is derived from an EMBL/GenBank/DDBJ whole genome shotgun (WGS) entry which is preliminary data.</text>
</comment>
<name>A0A511MHD8_9NOCA</name>
<organism evidence="1 2">
    <name type="scientific">Nocardia ninae NBRC 108245</name>
    <dbReference type="NCBI Taxonomy" id="1210091"/>
    <lineage>
        <taxon>Bacteria</taxon>
        <taxon>Bacillati</taxon>
        <taxon>Actinomycetota</taxon>
        <taxon>Actinomycetes</taxon>
        <taxon>Mycobacteriales</taxon>
        <taxon>Nocardiaceae</taxon>
        <taxon>Nocardia</taxon>
    </lineage>
</organism>
<dbReference type="OrthoDB" id="4556588at2"/>
<proteinExistence type="predicted"/>
<protein>
    <recommendedName>
        <fullName evidence="3">ESX-1 secretion-associated protein</fullName>
    </recommendedName>
</protein>
<keyword evidence="2" id="KW-1185">Reference proteome</keyword>
<dbReference type="RefSeq" id="WP_147134897.1">
    <property type="nucleotide sequence ID" value="NZ_BJXA01000032.1"/>
</dbReference>
<dbReference type="EMBL" id="BJXA01000032">
    <property type="protein sequence ID" value="GEM40093.1"/>
    <property type="molecule type" value="Genomic_DNA"/>
</dbReference>
<evidence type="ECO:0008006" key="3">
    <source>
        <dbReference type="Google" id="ProtNLM"/>
    </source>
</evidence>
<evidence type="ECO:0000313" key="1">
    <source>
        <dbReference type="EMBL" id="GEM40093.1"/>
    </source>
</evidence>